<sequence length="529" mass="57159">MSFGGVPSGLPHRASLSGAPSVSSGGLDGAANGKKVPFPRSNIEVNLKNHFSSKIYTSGSPLSGDVTITTKRDVRFDSIQILLVGSTQTKTDGLNSLNLVTHTFLKLVMPIPESTYPVPRVLETGQTITIPFNFVIPNHLTISACNHERLSGQLQDQHLLLPPSLGGWDKDDMSPIMARIDYSIKARVLRQADVGSKMVRIMEATQPIRVLPASAEDPPLNISAADKLYKMTKSKTVRKNLMATRVGQLTAEALQPSAALLQSDGLGIASHPSAQVSLTFEPTSADMAPPRVTGVSGKIISHTFYSSGTIASFPNLGTWSQPFDVERRGVYSASTPLPSMKVSHTPWAQRPFAAAVRRDSGYSSDVDGNCGQDGGFESDSVESRSNREHQSRQQRRQSISASNGKKSSKKAASTSPIYHTTTLEIPFKLPSDKKMFIPTFHSCLASRVYTLQLSLDVTIGSTRSNVTLTMPLQVGIEYSTPEQHGVSLPSFETAVAEAEADAHLQPRVIRVPEYEFNREGSALPGYGAR</sequence>
<organism evidence="2 3">
    <name type="scientific">Lasiosphaeria ovina</name>
    <dbReference type="NCBI Taxonomy" id="92902"/>
    <lineage>
        <taxon>Eukaryota</taxon>
        <taxon>Fungi</taxon>
        <taxon>Dikarya</taxon>
        <taxon>Ascomycota</taxon>
        <taxon>Pezizomycotina</taxon>
        <taxon>Sordariomycetes</taxon>
        <taxon>Sordariomycetidae</taxon>
        <taxon>Sordariales</taxon>
        <taxon>Lasiosphaeriaceae</taxon>
        <taxon>Lasiosphaeria</taxon>
    </lineage>
</organism>
<gene>
    <name evidence="2" type="ORF">B0T24DRAFT_345283</name>
</gene>
<dbReference type="EMBL" id="JAULSN010000006">
    <property type="protein sequence ID" value="KAK3368947.1"/>
    <property type="molecule type" value="Genomic_DNA"/>
</dbReference>
<evidence type="ECO:0008006" key="4">
    <source>
        <dbReference type="Google" id="ProtNLM"/>
    </source>
</evidence>
<dbReference type="InterPro" id="IPR014752">
    <property type="entry name" value="Arrestin-like_C"/>
</dbReference>
<proteinExistence type="predicted"/>
<dbReference type="InterPro" id="IPR039634">
    <property type="entry name" value="Bul1-like"/>
</dbReference>
<name>A0AAE0K3J0_9PEZI</name>
<dbReference type="Gene3D" id="2.60.40.640">
    <property type="match status" value="1"/>
</dbReference>
<keyword evidence="3" id="KW-1185">Reference proteome</keyword>
<reference evidence="2" key="2">
    <citation type="submission" date="2023-06" db="EMBL/GenBank/DDBJ databases">
        <authorList>
            <consortium name="Lawrence Berkeley National Laboratory"/>
            <person name="Haridas S."/>
            <person name="Hensen N."/>
            <person name="Bonometti L."/>
            <person name="Westerberg I."/>
            <person name="Brannstrom I.O."/>
            <person name="Guillou S."/>
            <person name="Cros-Aarteil S."/>
            <person name="Calhoun S."/>
            <person name="Kuo A."/>
            <person name="Mondo S."/>
            <person name="Pangilinan J."/>
            <person name="Riley R."/>
            <person name="Labutti K."/>
            <person name="Andreopoulos B."/>
            <person name="Lipzen A."/>
            <person name="Chen C."/>
            <person name="Yanf M."/>
            <person name="Daum C."/>
            <person name="Ng V."/>
            <person name="Clum A."/>
            <person name="Steindorff A."/>
            <person name="Ohm R."/>
            <person name="Martin F."/>
            <person name="Silar P."/>
            <person name="Natvig D."/>
            <person name="Lalanne C."/>
            <person name="Gautier V."/>
            <person name="Ament-Velasquez S.L."/>
            <person name="Kruys A."/>
            <person name="Hutchinson M.I."/>
            <person name="Powell A.J."/>
            <person name="Barry K."/>
            <person name="Miller A.N."/>
            <person name="Grigoriev I.V."/>
            <person name="Debuchy R."/>
            <person name="Gladieux P."/>
            <person name="Thoren M.H."/>
            <person name="Johannesson H."/>
        </authorList>
    </citation>
    <scope>NUCLEOTIDE SEQUENCE</scope>
    <source>
        <strain evidence="2">CBS 958.72</strain>
    </source>
</reference>
<feature type="region of interest" description="Disordered" evidence="1">
    <location>
        <begin position="1"/>
        <end position="30"/>
    </location>
</feature>
<dbReference type="AlphaFoldDB" id="A0AAE0K3J0"/>
<dbReference type="Proteomes" id="UP001287356">
    <property type="component" value="Unassembled WGS sequence"/>
</dbReference>
<protein>
    <recommendedName>
        <fullName evidence="4">Arrestin</fullName>
    </recommendedName>
</protein>
<feature type="compositionally biased region" description="Low complexity" evidence="1">
    <location>
        <begin position="396"/>
        <end position="415"/>
    </location>
</feature>
<comment type="caution">
    <text evidence="2">The sequence shown here is derived from an EMBL/GenBank/DDBJ whole genome shotgun (WGS) entry which is preliminary data.</text>
</comment>
<evidence type="ECO:0000256" key="1">
    <source>
        <dbReference type="SAM" id="MobiDB-lite"/>
    </source>
</evidence>
<reference evidence="2" key="1">
    <citation type="journal article" date="2023" name="Mol. Phylogenet. Evol.">
        <title>Genome-scale phylogeny and comparative genomics of the fungal order Sordariales.</title>
        <authorList>
            <person name="Hensen N."/>
            <person name="Bonometti L."/>
            <person name="Westerberg I."/>
            <person name="Brannstrom I.O."/>
            <person name="Guillou S."/>
            <person name="Cros-Aarteil S."/>
            <person name="Calhoun S."/>
            <person name="Haridas S."/>
            <person name="Kuo A."/>
            <person name="Mondo S."/>
            <person name="Pangilinan J."/>
            <person name="Riley R."/>
            <person name="LaButti K."/>
            <person name="Andreopoulos B."/>
            <person name="Lipzen A."/>
            <person name="Chen C."/>
            <person name="Yan M."/>
            <person name="Daum C."/>
            <person name="Ng V."/>
            <person name="Clum A."/>
            <person name="Steindorff A."/>
            <person name="Ohm R.A."/>
            <person name="Martin F."/>
            <person name="Silar P."/>
            <person name="Natvig D.O."/>
            <person name="Lalanne C."/>
            <person name="Gautier V."/>
            <person name="Ament-Velasquez S.L."/>
            <person name="Kruys A."/>
            <person name="Hutchinson M.I."/>
            <person name="Powell A.J."/>
            <person name="Barry K."/>
            <person name="Miller A.N."/>
            <person name="Grigoriev I.V."/>
            <person name="Debuchy R."/>
            <person name="Gladieux P."/>
            <person name="Hiltunen Thoren M."/>
            <person name="Johannesson H."/>
        </authorList>
    </citation>
    <scope>NUCLEOTIDE SEQUENCE</scope>
    <source>
        <strain evidence="2">CBS 958.72</strain>
    </source>
</reference>
<dbReference type="PANTHER" id="PTHR31904">
    <property type="entry name" value="BYPASS OF STOP CODON PROTEIN 5-RELATED"/>
    <property type="match status" value="1"/>
</dbReference>
<feature type="compositionally biased region" description="Basic and acidic residues" evidence="1">
    <location>
        <begin position="381"/>
        <end position="391"/>
    </location>
</feature>
<evidence type="ECO:0000313" key="3">
    <source>
        <dbReference type="Proteomes" id="UP001287356"/>
    </source>
</evidence>
<evidence type="ECO:0000313" key="2">
    <source>
        <dbReference type="EMBL" id="KAK3368947.1"/>
    </source>
</evidence>
<dbReference type="PANTHER" id="PTHR31904:SF1">
    <property type="entry name" value="BYPASS OF STOP CODON PROTEIN 5-RELATED"/>
    <property type="match status" value="1"/>
</dbReference>
<accession>A0AAE0K3J0</accession>
<feature type="region of interest" description="Disordered" evidence="1">
    <location>
        <begin position="362"/>
        <end position="415"/>
    </location>
</feature>